<dbReference type="PIRSF" id="PIRSF037495">
    <property type="entry name" value="Opine_OX_OoxA/HcnB"/>
    <property type="match status" value="1"/>
</dbReference>
<dbReference type="AlphaFoldDB" id="A0A1H8P0R0"/>
<dbReference type="InterPro" id="IPR023753">
    <property type="entry name" value="FAD/NAD-binding_dom"/>
</dbReference>
<organism evidence="4 5">
    <name type="scientific">Paracoccus alcaliphilus</name>
    <dbReference type="NCBI Taxonomy" id="34002"/>
    <lineage>
        <taxon>Bacteria</taxon>
        <taxon>Pseudomonadati</taxon>
        <taxon>Pseudomonadota</taxon>
        <taxon>Alphaproteobacteria</taxon>
        <taxon>Rhodobacterales</taxon>
        <taxon>Paracoccaceae</taxon>
        <taxon>Paracoccus</taxon>
    </lineage>
</organism>
<reference evidence="4 5" key="1">
    <citation type="submission" date="2016-10" db="EMBL/GenBank/DDBJ databases">
        <authorList>
            <person name="de Groot N.N."/>
        </authorList>
    </citation>
    <scope>NUCLEOTIDE SEQUENCE [LARGE SCALE GENOMIC DNA]</scope>
    <source>
        <strain evidence="4 5">DSM 8512</strain>
    </source>
</reference>
<name>A0A1H8P0R0_9RHOB</name>
<proteinExistence type="predicted"/>
<dbReference type="InterPro" id="IPR041854">
    <property type="entry name" value="BFD-like_2Fe2S-bd_dom_sf"/>
</dbReference>
<gene>
    <name evidence="4" type="ORF">SAMN04489859_10763</name>
</gene>
<dbReference type="InterPro" id="IPR051691">
    <property type="entry name" value="Metab_Enz_Cyan_OpOx_G3PDH"/>
</dbReference>
<evidence type="ECO:0000256" key="1">
    <source>
        <dbReference type="ARBA" id="ARBA00023002"/>
    </source>
</evidence>
<evidence type="ECO:0000313" key="5">
    <source>
        <dbReference type="Proteomes" id="UP000199054"/>
    </source>
</evidence>
<protein>
    <submittedName>
        <fullName evidence="4">NADPH-dependent 2,4-dienoyl-CoA reductase, sulfur reductase</fullName>
    </submittedName>
</protein>
<feature type="domain" description="SoxA A3" evidence="3">
    <location>
        <begin position="378"/>
        <end position="451"/>
    </location>
</feature>
<dbReference type="InterPro" id="IPR036188">
    <property type="entry name" value="FAD/NAD-bd_sf"/>
</dbReference>
<dbReference type="InterPro" id="IPR041117">
    <property type="entry name" value="SoxA_A3"/>
</dbReference>
<dbReference type="Pfam" id="PF17806">
    <property type="entry name" value="SO_alpha_A3"/>
    <property type="match status" value="1"/>
</dbReference>
<accession>A0A1H8P0R0</accession>
<evidence type="ECO:0000259" key="2">
    <source>
        <dbReference type="Pfam" id="PF07992"/>
    </source>
</evidence>
<dbReference type="PANTHER" id="PTHR42949:SF3">
    <property type="entry name" value="ANAEROBIC GLYCEROL-3-PHOSPHATE DEHYDROGENASE SUBUNIT B"/>
    <property type="match status" value="1"/>
</dbReference>
<dbReference type="EMBL" id="FODE01000076">
    <property type="protein sequence ID" value="SEO35435.1"/>
    <property type="molecule type" value="Genomic_DNA"/>
</dbReference>
<dbReference type="Proteomes" id="UP000199054">
    <property type="component" value="Unassembled WGS sequence"/>
</dbReference>
<dbReference type="STRING" id="34002.SAMN04489859_10763"/>
<dbReference type="InterPro" id="IPR017224">
    <property type="entry name" value="Opine_Oxase_asu/HCN_bsu"/>
</dbReference>
<dbReference type="OrthoDB" id="9801699at2"/>
<evidence type="ECO:0000313" key="4">
    <source>
        <dbReference type="EMBL" id="SEO35435.1"/>
    </source>
</evidence>
<sequence length="453" mass="47964">MNTETTDLIVIGSGPAGMAAAAEARALGMSVCVLDEQGAIGGQIYRRIEDTPEALQMILGKDYAAGSALADEFRRSGADYRPGATVWNLSGDGVVDYVADGASRTISATNVLIATGAMERPFPIPGWTLPGVMGAGAAQIMLKGADARPSGPIVLAGCGPLLYLLAWQYLRAGVQLAGLVDTTPFSAYVAALGKIQGAVRGRKDLIKGLGLVSQVRLARVPVYSGAKSLEILGRDMAEGIRFQHKGKSREMAAGLVLLHQGVVPNTQLSWSLRAPHGWDAGQLCWTPVTDEAGRLGQTAVYVAGDSRGIVGAIASAVQGRLAALAMHERSGGREPPGRRAGLERQFARHVSLRPFLDRLYRPLDEHRIPADYVIVCRCEEVTAGDLRSYVDLGCLGPNQAKSFGRCGMGPCQGRLCGLTVTEVIAAARKVAPEQVGYYRIRPPIKPIHLGSFS</sequence>
<dbReference type="SUPFAM" id="SSF51905">
    <property type="entry name" value="FAD/NAD(P)-binding domain"/>
    <property type="match status" value="1"/>
</dbReference>
<dbReference type="CDD" id="cd19946">
    <property type="entry name" value="GlpA-like_Fer2_BFD-like"/>
    <property type="match status" value="1"/>
</dbReference>
<feature type="domain" description="FAD/NAD(P)-binding" evidence="2">
    <location>
        <begin position="7"/>
        <end position="127"/>
    </location>
</feature>
<dbReference type="Pfam" id="PF07992">
    <property type="entry name" value="Pyr_redox_2"/>
    <property type="match status" value="1"/>
</dbReference>
<dbReference type="RefSeq" id="WP_090617832.1">
    <property type="nucleotide sequence ID" value="NZ_CP067124.1"/>
</dbReference>
<dbReference type="GO" id="GO:0016491">
    <property type="term" value="F:oxidoreductase activity"/>
    <property type="evidence" value="ECO:0007669"/>
    <property type="project" value="UniProtKB-KW"/>
</dbReference>
<dbReference type="PANTHER" id="PTHR42949">
    <property type="entry name" value="ANAEROBIC GLYCEROL-3-PHOSPHATE DEHYDROGENASE SUBUNIT B"/>
    <property type="match status" value="1"/>
</dbReference>
<dbReference type="PRINTS" id="PR00411">
    <property type="entry name" value="PNDRDTASEI"/>
</dbReference>
<keyword evidence="1" id="KW-0560">Oxidoreductase</keyword>
<keyword evidence="5" id="KW-1185">Reference proteome</keyword>
<dbReference type="Gene3D" id="1.10.10.1100">
    <property type="entry name" value="BFD-like [2Fe-2S]-binding domain"/>
    <property type="match status" value="1"/>
</dbReference>
<evidence type="ECO:0000259" key="3">
    <source>
        <dbReference type="Pfam" id="PF17806"/>
    </source>
</evidence>
<dbReference type="PRINTS" id="PR00368">
    <property type="entry name" value="FADPNR"/>
</dbReference>
<dbReference type="Gene3D" id="3.50.50.60">
    <property type="entry name" value="FAD/NAD(P)-binding domain"/>
    <property type="match status" value="2"/>
</dbReference>